<organism evidence="2">
    <name type="scientific">marine sediment metagenome</name>
    <dbReference type="NCBI Taxonomy" id="412755"/>
    <lineage>
        <taxon>unclassified sequences</taxon>
        <taxon>metagenomes</taxon>
        <taxon>ecological metagenomes</taxon>
    </lineage>
</organism>
<proteinExistence type="predicted"/>
<accession>X1QWT5</accession>
<evidence type="ECO:0000259" key="1">
    <source>
        <dbReference type="Pfam" id="PF08241"/>
    </source>
</evidence>
<feature type="domain" description="Methyltransferase type 11" evidence="1">
    <location>
        <begin position="2"/>
        <end position="73"/>
    </location>
</feature>
<gene>
    <name evidence="2" type="ORF">S12H4_04322</name>
</gene>
<dbReference type="InterPro" id="IPR029063">
    <property type="entry name" value="SAM-dependent_MTases_sf"/>
</dbReference>
<dbReference type="EMBL" id="BARW01001318">
    <property type="protein sequence ID" value="GAI72738.1"/>
    <property type="molecule type" value="Genomic_DNA"/>
</dbReference>
<dbReference type="InterPro" id="IPR013216">
    <property type="entry name" value="Methyltransf_11"/>
</dbReference>
<reference evidence="2" key="1">
    <citation type="journal article" date="2014" name="Front. Microbiol.">
        <title>High frequency of phylogenetically diverse reductive dehalogenase-homologous genes in deep subseafloor sedimentary metagenomes.</title>
        <authorList>
            <person name="Kawai M."/>
            <person name="Futagami T."/>
            <person name="Toyoda A."/>
            <person name="Takaki Y."/>
            <person name="Nishi S."/>
            <person name="Hori S."/>
            <person name="Arai W."/>
            <person name="Tsubouchi T."/>
            <person name="Morono Y."/>
            <person name="Uchiyama I."/>
            <person name="Ito T."/>
            <person name="Fujiyama A."/>
            <person name="Inagaki F."/>
            <person name="Takami H."/>
        </authorList>
    </citation>
    <scope>NUCLEOTIDE SEQUENCE</scope>
    <source>
        <strain evidence="2">Expedition CK06-06</strain>
    </source>
</reference>
<dbReference type="AlphaFoldDB" id="X1QWT5"/>
<feature type="non-terminal residue" evidence="2">
    <location>
        <position position="1"/>
    </location>
</feature>
<comment type="caution">
    <text evidence="2">The sequence shown here is derived from an EMBL/GenBank/DDBJ whole genome shotgun (WGS) entry which is preliminary data.</text>
</comment>
<dbReference type="GO" id="GO:0008757">
    <property type="term" value="F:S-adenosylmethionine-dependent methyltransferase activity"/>
    <property type="evidence" value="ECO:0007669"/>
    <property type="project" value="InterPro"/>
</dbReference>
<protein>
    <recommendedName>
        <fullName evidence="1">Methyltransferase type 11 domain-containing protein</fullName>
    </recommendedName>
</protein>
<dbReference type="Gene3D" id="3.40.50.150">
    <property type="entry name" value="Vaccinia Virus protein VP39"/>
    <property type="match status" value="1"/>
</dbReference>
<name>X1QWT5_9ZZZZ</name>
<dbReference type="CDD" id="cd02440">
    <property type="entry name" value="AdoMet_MTases"/>
    <property type="match status" value="1"/>
</dbReference>
<sequence length="181" mass="20842">VIDNSPRQLEQDRFVAMRESLDLTIIEGDMTDLSMFGDQTFDVIVHPVSNIFVADVQPIWNECFHVLRCCGVLMSGLTNPAVYLFDYKLADERGILQVKYSLPYSDINNLEEQELKRMIRRREPVEFSHTLDELIGGQLRAGFIITDFYGDSHRVEENDPLSKYMQTFFTTRAVKPPQSGN</sequence>
<evidence type="ECO:0000313" key="2">
    <source>
        <dbReference type="EMBL" id="GAI72738.1"/>
    </source>
</evidence>
<dbReference type="SUPFAM" id="SSF53335">
    <property type="entry name" value="S-adenosyl-L-methionine-dependent methyltransferases"/>
    <property type="match status" value="1"/>
</dbReference>
<dbReference type="Pfam" id="PF08241">
    <property type="entry name" value="Methyltransf_11"/>
    <property type="match status" value="1"/>
</dbReference>